<dbReference type="SFLD" id="SFLDG01140">
    <property type="entry name" value="C2.B:_Phosphomannomutase_and_P"/>
    <property type="match status" value="1"/>
</dbReference>
<dbReference type="GO" id="GO:0050531">
    <property type="term" value="F:mannosyl-3-phosphoglycerate phosphatase activity"/>
    <property type="evidence" value="ECO:0007669"/>
    <property type="project" value="InterPro"/>
</dbReference>
<dbReference type="PROSITE" id="PS01228">
    <property type="entry name" value="COF_1"/>
    <property type="match status" value="1"/>
</dbReference>
<name>A0AAF0ZGP7_9CHRO</name>
<keyword evidence="3" id="KW-0460">Magnesium</keyword>
<dbReference type="Pfam" id="PF08282">
    <property type="entry name" value="Hydrolase_3"/>
    <property type="match status" value="1"/>
</dbReference>
<protein>
    <submittedName>
        <fullName evidence="4">HAD-IIB family hydrolase</fullName>
    </submittedName>
</protein>
<evidence type="ECO:0000256" key="2">
    <source>
        <dbReference type="ARBA" id="ARBA00022801"/>
    </source>
</evidence>
<dbReference type="RefSeq" id="WP_015218859.1">
    <property type="nucleotide sequence ID" value="NZ_CP138348.1"/>
</dbReference>
<dbReference type="InterPro" id="IPR023214">
    <property type="entry name" value="HAD_sf"/>
</dbReference>
<dbReference type="SFLD" id="SFLDS00003">
    <property type="entry name" value="Haloacid_Dehalogenase"/>
    <property type="match status" value="1"/>
</dbReference>
<dbReference type="GO" id="GO:0000287">
    <property type="term" value="F:magnesium ion binding"/>
    <property type="evidence" value="ECO:0007669"/>
    <property type="project" value="TreeGrafter"/>
</dbReference>
<dbReference type="InterPro" id="IPR036412">
    <property type="entry name" value="HAD-like_sf"/>
</dbReference>
<keyword evidence="1" id="KW-0479">Metal-binding</keyword>
<accession>A0AAF0ZGP7</accession>
<dbReference type="InterPro" id="IPR006381">
    <property type="entry name" value="HAD-SF-IIB-MPGP"/>
</dbReference>
<organism evidence="4">
    <name type="scientific">Cyanobacterium aponinum AL20115</name>
    <dbReference type="NCBI Taxonomy" id="3090662"/>
    <lineage>
        <taxon>Bacteria</taxon>
        <taxon>Bacillati</taxon>
        <taxon>Cyanobacteriota</taxon>
        <taxon>Cyanophyceae</taxon>
        <taxon>Oscillatoriophycideae</taxon>
        <taxon>Chroococcales</taxon>
        <taxon>Geminocystaceae</taxon>
        <taxon>Cyanobacterium</taxon>
    </lineage>
</organism>
<dbReference type="EMBL" id="CP138348">
    <property type="protein sequence ID" value="WPF90148.1"/>
    <property type="molecule type" value="Genomic_DNA"/>
</dbReference>
<dbReference type="Gene3D" id="3.40.50.1000">
    <property type="entry name" value="HAD superfamily/HAD-like"/>
    <property type="match status" value="1"/>
</dbReference>
<dbReference type="GO" id="GO:0005829">
    <property type="term" value="C:cytosol"/>
    <property type="evidence" value="ECO:0007669"/>
    <property type="project" value="TreeGrafter"/>
</dbReference>
<evidence type="ECO:0000313" key="4">
    <source>
        <dbReference type="EMBL" id="WPF90148.1"/>
    </source>
</evidence>
<dbReference type="SFLD" id="SFLDG01142">
    <property type="entry name" value="C2.B.2:_Mannosyl-3-phosphoglyc"/>
    <property type="match status" value="1"/>
</dbReference>
<dbReference type="Gene3D" id="3.30.980.20">
    <property type="entry name" value="Putative mannosyl-3-phosphoglycerate phosphatase, domain 2"/>
    <property type="match status" value="1"/>
</dbReference>
<dbReference type="NCBIfam" id="TIGR01484">
    <property type="entry name" value="HAD-SF-IIB"/>
    <property type="match status" value="1"/>
</dbReference>
<gene>
    <name evidence="4" type="ORF">SAY89_07720</name>
</gene>
<dbReference type="AlphaFoldDB" id="A0AAF0ZGP7"/>
<sequence length="269" mass="29972">MLFIFTDLDGTLLNQNDYRYDDALPILEILKNKNIPVIPVTSKTKAEVESLCAEIGLNDPFITENGSGIFIPKDDFRFDTTQALTTESYNYISLGFEYHNARCILWEISQKLKTDLVGFGDLSPEDIVNLTGLSLNEAILAKTRNFTEPFLTPKHINPSLLQNIAQEYQATIVVGDRFSHLISAKAGKGNAVKWLLNNYHNLEEKITTIGLGNSPNDISLLESVDIPIIIPNPDGVHKGLKNKNWQVAPHSGSKGWSQVITEIILSHKI</sequence>
<proteinExistence type="predicted"/>
<reference evidence="4" key="1">
    <citation type="submission" date="2023-11" db="EMBL/GenBank/DDBJ databases">
        <title>Genome sequence of Cyanobacterium aponinum BCRC AL20115.</title>
        <authorList>
            <person name="Chang H.-Y."/>
            <person name="Lin K.-M."/>
            <person name="Hsueh H.-T."/>
            <person name="Chu H.-A."/>
            <person name="Kuo C.-H."/>
        </authorList>
    </citation>
    <scope>NUCLEOTIDE SEQUENCE</scope>
    <source>
        <strain evidence="4">AL20115</strain>
    </source>
</reference>
<dbReference type="NCBIfam" id="TIGR01486">
    <property type="entry name" value="HAD-SF-IIB-MPGP"/>
    <property type="match status" value="1"/>
</dbReference>
<dbReference type="SUPFAM" id="SSF56784">
    <property type="entry name" value="HAD-like"/>
    <property type="match status" value="1"/>
</dbReference>
<dbReference type="PANTHER" id="PTHR10000">
    <property type="entry name" value="PHOSPHOSERINE PHOSPHATASE"/>
    <property type="match status" value="1"/>
</dbReference>
<dbReference type="PANTHER" id="PTHR10000:SF8">
    <property type="entry name" value="HAD SUPERFAMILY HYDROLASE-LIKE, TYPE 3"/>
    <property type="match status" value="1"/>
</dbReference>
<dbReference type="GO" id="GO:0051479">
    <property type="term" value="P:mannosylglycerate biosynthetic process"/>
    <property type="evidence" value="ECO:0007669"/>
    <property type="project" value="InterPro"/>
</dbReference>
<keyword evidence="2 4" id="KW-0378">Hydrolase</keyword>
<evidence type="ECO:0000256" key="3">
    <source>
        <dbReference type="ARBA" id="ARBA00022842"/>
    </source>
</evidence>
<dbReference type="InterPro" id="IPR006379">
    <property type="entry name" value="HAD-SF_hydro_IIB"/>
</dbReference>
<evidence type="ECO:0000256" key="1">
    <source>
        <dbReference type="ARBA" id="ARBA00022723"/>
    </source>
</evidence>